<gene>
    <name evidence="2" type="ORF">CVT24_001332</name>
</gene>
<evidence type="ECO:0000256" key="1">
    <source>
        <dbReference type="SAM" id="MobiDB-lite"/>
    </source>
</evidence>
<dbReference type="EMBL" id="NHTK01005763">
    <property type="protein sequence ID" value="PPQ74296.1"/>
    <property type="molecule type" value="Genomic_DNA"/>
</dbReference>
<feature type="region of interest" description="Disordered" evidence="1">
    <location>
        <begin position="406"/>
        <end position="431"/>
    </location>
</feature>
<feature type="compositionally biased region" description="Basic and acidic residues" evidence="1">
    <location>
        <begin position="406"/>
        <end position="416"/>
    </location>
</feature>
<evidence type="ECO:0000313" key="2">
    <source>
        <dbReference type="EMBL" id="PPQ74296.1"/>
    </source>
</evidence>
<name>A0A409W709_9AGAR</name>
<dbReference type="InParanoid" id="A0A409W709"/>
<reference evidence="2 3" key="1">
    <citation type="journal article" date="2018" name="Evol. Lett.">
        <title>Horizontal gene cluster transfer increased hallucinogenic mushroom diversity.</title>
        <authorList>
            <person name="Reynolds H.T."/>
            <person name="Vijayakumar V."/>
            <person name="Gluck-Thaler E."/>
            <person name="Korotkin H.B."/>
            <person name="Matheny P.B."/>
            <person name="Slot J.C."/>
        </authorList>
    </citation>
    <scope>NUCLEOTIDE SEQUENCE [LARGE SCALE GENOMIC DNA]</scope>
    <source>
        <strain evidence="2 3">2629</strain>
    </source>
</reference>
<comment type="caution">
    <text evidence="2">The sequence shown here is derived from an EMBL/GenBank/DDBJ whole genome shotgun (WGS) entry which is preliminary data.</text>
</comment>
<protein>
    <submittedName>
        <fullName evidence="2">Uncharacterized protein</fullName>
    </submittedName>
</protein>
<sequence length="585" mass="67907">MIPHDIGEYEYRFYKSQADYERFTKPQWWNKPYGWTAFVPIKPIYDGPFACLMDAKVEKVRNEAGESMGYAISEKRVQQWLEVEHTIYKTISIIQKKYMTRPALPPMPTHYLKPLKLHTNRSAAIHHALRCRNWIGMWIAFLAFHLAHCTDAKFNDYSQRAETKADSGKEVEEWVVLLMSNGISQSFVHDLRTSKHVKDPYSIERTGVFVHLYGEAPDYRTIQWLLKNRVPIWYKWTDKLDAAARVDKLPTELVPPTELIDAAHTLGTTIVDDHEFANNGADDVTEIRKQRMINIASKPWEAFFKHRKSLEAARYNRETSSGRQARLEREMNPPTDSSNYWHWTFTANSMTTLTRIKLSSSHDPAIIGRNASQMKYYAWDDEWDICTHFGDDDEMDNSLLNDDDRRSVDFSNHMEDNDSEEIEDTPAEPGEEKGMHTAYFEIFSKPTHTPVHGGGSTLVDTTEDDNGFTRNRHGYIMLEDTDFYWIMKTYYGFVVPDRRLPFSHTSTREKQWNSAMQAMGRTDATRITDAAESSASAAVDFINQLTYGKMPHDDMYDLGSNNTINIPPNELKRTFYRLAKDLYAR</sequence>
<accession>A0A409W709</accession>
<evidence type="ECO:0000313" key="3">
    <source>
        <dbReference type="Proteomes" id="UP000284842"/>
    </source>
</evidence>
<proteinExistence type="predicted"/>
<dbReference type="Proteomes" id="UP000284842">
    <property type="component" value="Unassembled WGS sequence"/>
</dbReference>
<keyword evidence="3" id="KW-1185">Reference proteome</keyword>
<feature type="compositionally biased region" description="Acidic residues" evidence="1">
    <location>
        <begin position="417"/>
        <end position="426"/>
    </location>
</feature>
<organism evidence="2 3">
    <name type="scientific">Panaeolus cyanescens</name>
    <dbReference type="NCBI Taxonomy" id="181874"/>
    <lineage>
        <taxon>Eukaryota</taxon>
        <taxon>Fungi</taxon>
        <taxon>Dikarya</taxon>
        <taxon>Basidiomycota</taxon>
        <taxon>Agaricomycotina</taxon>
        <taxon>Agaricomycetes</taxon>
        <taxon>Agaricomycetidae</taxon>
        <taxon>Agaricales</taxon>
        <taxon>Agaricineae</taxon>
        <taxon>Galeropsidaceae</taxon>
        <taxon>Panaeolus</taxon>
    </lineage>
</organism>
<dbReference type="AlphaFoldDB" id="A0A409W709"/>